<keyword evidence="2" id="KW-1185">Reference proteome</keyword>
<comment type="caution">
    <text evidence="1">The sequence shown here is derived from an EMBL/GenBank/DDBJ whole genome shotgun (WGS) entry which is preliminary data.</text>
</comment>
<sequence length="140" mass="15836">MGHEPDLSAHLILAAKPYKIDVEVVDILRDKADLEFKRDSDAKVAVKDGELVIERFYPMNLLQKLSMQKEAVDDWRELTESILIDWNYDGAVLQPEVVDIPEKKTDLVIGRYKVPADAGTIRVKITDLLSESWEGNVTNG</sequence>
<dbReference type="EMBL" id="AUND01000005">
    <property type="protein sequence ID" value="KEO55007.1"/>
    <property type="molecule type" value="Genomic_DNA"/>
</dbReference>
<reference evidence="1 2" key="1">
    <citation type="submission" date="2013-07" db="EMBL/GenBank/DDBJ databases">
        <title>Thioclava pacifica DSM 10166 Genome Sequencing.</title>
        <authorList>
            <person name="Lai Q."/>
            <person name="Shao Z."/>
        </authorList>
    </citation>
    <scope>NUCLEOTIDE SEQUENCE [LARGE SCALE GENOMIC DNA]</scope>
    <source>
        <strain evidence="1 2">DSM 10166</strain>
    </source>
</reference>
<evidence type="ECO:0000313" key="2">
    <source>
        <dbReference type="Proteomes" id="UP000027432"/>
    </source>
</evidence>
<organism evidence="1 2">
    <name type="scientific">Thioclava pacifica DSM 10166</name>
    <dbReference type="NCBI Taxonomy" id="1353537"/>
    <lineage>
        <taxon>Bacteria</taxon>
        <taxon>Pseudomonadati</taxon>
        <taxon>Pseudomonadota</taxon>
        <taxon>Alphaproteobacteria</taxon>
        <taxon>Rhodobacterales</taxon>
        <taxon>Paracoccaceae</taxon>
        <taxon>Thioclava</taxon>
    </lineage>
</organism>
<protein>
    <submittedName>
        <fullName evidence="1">Uncharacterized protein</fullName>
    </submittedName>
</protein>
<evidence type="ECO:0000313" key="1">
    <source>
        <dbReference type="EMBL" id="KEO55007.1"/>
    </source>
</evidence>
<proteinExistence type="predicted"/>
<gene>
    <name evidence="1" type="ORF">TP2_16555</name>
</gene>
<dbReference type="Proteomes" id="UP000027432">
    <property type="component" value="Unassembled WGS sequence"/>
</dbReference>
<accession>A0A074K061</accession>
<dbReference type="STRING" id="1353537.TP2_16555"/>
<dbReference type="eggNOG" id="COG2189">
    <property type="taxonomic scope" value="Bacteria"/>
</dbReference>
<name>A0A074K061_9RHOB</name>
<dbReference type="AlphaFoldDB" id="A0A074K061"/>